<reference evidence="2 3" key="2">
    <citation type="submission" date="2019-04" db="EMBL/GenBank/DDBJ databases">
        <authorList>
            <person name="Yang S."/>
            <person name="Wei W."/>
        </authorList>
    </citation>
    <scope>NUCLEOTIDE SEQUENCE [LARGE SCALE GENOMIC DNA]</scope>
    <source>
        <strain evidence="3">ZP60</strain>
    </source>
</reference>
<proteinExistence type="predicted"/>
<dbReference type="Proteomes" id="UP000297053">
    <property type="component" value="Chromosome"/>
</dbReference>
<reference evidence="2 3" key="1">
    <citation type="submission" date="2019-04" db="EMBL/GenBank/DDBJ databases">
        <title>Complete genome sequence of Arthrobacter sp. ZXY-2 associated with effective atrazine degradation and salt adaptation.</title>
        <authorList>
            <person name="Zhao X."/>
        </authorList>
    </citation>
    <scope>NUCLEOTIDE SEQUENCE [LARGE SCALE GENOMIC DNA]</scope>
    <source>
        <strain evidence="3">ZP60</strain>
    </source>
</reference>
<evidence type="ECO:0000313" key="2">
    <source>
        <dbReference type="EMBL" id="QCD65571.1"/>
    </source>
</evidence>
<protein>
    <submittedName>
        <fullName evidence="2">Uncharacterized protein</fullName>
    </submittedName>
</protein>
<feature type="compositionally biased region" description="Acidic residues" evidence="1">
    <location>
        <begin position="85"/>
        <end position="96"/>
    </location>
</feature>
<feature type="region of interest" description="Disordered" evidence="1">
    <location>
        <begin position="85"/>
        <end position="108"/>
    </location>
</feature>
<dbReference type="GeneID" id="42178858"/>
<feature type="compositionally biased region" description="Basic and acidic residues" evidence="1">
    <location>
        <begin position="97"/>
        <end position="108"/>
    </location>
</feature>
<dbReference type="AlphaFoldDB" id="A0A4D6KHG0"/>
<feature type="region of interest" description="Disordered" evidence="1">
    <location>
        <begin position="1"/>
        <end position="30"/>
    </location>
</feature>
<dbReference type="KEGG" id="halz:E5139_07940"/>
<evidence type="ECO:0000256" key="1">
    <source>
        <dbReference type="SAM" id="MobiDB-lite"/>
    </source>
</evidence>
<dbReference type="RefSeq" id="WP_015761930.1">
    <property type="nucleotide sequence ID" value="NZ_CP039375.1"/>
</dbReference>
<accession>A0A4D6KHG0</accession>
<gene>
    <name evidence="2" type="ORF">E5139_07940</name>
</gene>
<dbReference type="EMBL" id="CP039375">
    <property type="protein sequence ID" value="QCD65571.1"/>
    <property type="molecule type" value="Genomic_DNA"/>
</dbReference>
<evidence type="ECO:0000313" key="3">
    <source>
        <dbReference type="Proteomes" id="UP000297053"/>
    </source>
</evidence>
<name>A0A4D6KHG0_9EURY</name>
<organism evidence="2 3">
    <name type="scientific">Halomicrobium mukohataei</name>
    <dbReference type="NCBI Taxonomy" id="57705"/>
    <lineage>
        <taxon>Archaea</taxon>
        <taxon>Methanobacteriati</taxon>
        <taxon>Methanobacteriota</taxon>
        <taxon>Stenosarchaea group</taxon>
        <taxon>Halobacteria</taxon>
        <taxon>Halobacteriales</taxon>
        <taxon>Haloarculaceae</taxon>
        <taxon>Halomicrobium</taxon>
    </lineage>
</organism>
<sequence>MPSKPDSFDDLEPTETTTDDGGTDRIDLDPGQEVVGTITGLNLNAGYNGVVELDGRPMYLNNQLKNQIIAALVEGSTMGVRMSEDTETFENDDGEEQEYHPKEARFDR</sequence>